<keyword evidence="6 8" id="KW-0675">Receptor</keyword>
<feature type="domain" description="G-protein coupled receptors family 1 profile" evidence="7">
    <location>
        <begin position="1"/>
        <end position="163"/>
    </location>
</feature>
<keyword evidence="3" id="KW-0812">Transmembrane</keyword>
<dbReference type="GO" id="GO:0042277">
    <property type="term" value="F:peptide binding"/>
    <property type="evidence" value="ECO:0007669"/>
    <property type="project" value="TreeGrafter"/>
</dbReference>
<accession>K1PZX8</accession>
<reference evidence="8" key="1">
    <citation type="journal article" date="2012" name="Nature">
        <title>The oyster genome reveals stress adaptation and complexity of shell formation.</title>
        <authorList>
            <person name="Zhang G."/>
            <person name="Fang X."/>
            <person name="Guo X."/>
            <person name="Li L."/>
            <person name="Luo R."/>
            <person name="Xu F."/>
            <person name="Yang P."/>
            <person name="Zhang L."/>
            <person name="Wang X."/>
            <person name="Qi H."/>
            <person name="Xiong Z."/>
            <person name="Que H."/>
            <person name="Xie Y."/>
            <person name="Holland P.W."/>
            <person name="Paps J."/>
            <person name="Zhu Y."/>
            <person name="Wu F."/>
            <person name="Chen Y."/>
            <person name="Wang J."/>
            <person name="Peng C."/>
            <person name="Meng J."/>
            <person name="Yang L."/>
            <person name="Liu J."/>
            <person name="Wen B."/>
            <person name="Zhang N."/>
            <person name="Huang Z."/>
            <person name="Zhu Q."/>
            <person name="Feng Y."/>
            <person name="Mount A."/>
            <person name="Hedgecock D."/>
            <person name="Xu Z."/>
            <person name="Liu Y."/>
            <person name="Domazet-Loso T."/>
            <person name="Du Y."/>
            <person name="Sun X."/>
            <person name="Zhang S."/>
            <person name="Liu B."/>
            <person name="Cheng P."/>
            <person name="Jiang X."/>
            <person name="Li J."/>
            <person name="Fan D."/>
            <person name="Wang W."/>
            <person name="Fu W."/>
            <person name="Wang T."/>
            <person name="Wang B."/>
            <person name="Zhang J."/>
            <person name="Peng Z."/>
            <person name="Li Y."/>
            <person name="Li N."/>
            <person name="Wang J."/>
            <person name="Chen M."/>
            <person name="He Y."/>
            <person name="Tan F."/>
            <person name="Song X."/>
            <person name="Zheng Q."/>
            <person name="Huang R."/>
            <person name="Yang H."/>
            <person name="Du X."/>
            <person name="Chen L."/>
            <person name="Yang M."/>
            <person name="Gaffney P.M."/>
            <person name="Wang S."/>
            <person name="Luo L."/>
            <person name="She Z."/>
            <person name="Ming Y."/>
            <person name="Huang W."/>
            <person name="Zhang S."/>
            <person name="Huang B."/>
            <person name="Zhang Y."/>
            <person name="Qu T."/>
            <person name="Ni P."/>
            <person name="Miao G."/>
            <person name="Wang J."/>
            <person name="Wang Q."/>
            <person name="Steinberg C.E."/>
            <person name="Wang H."/>
            <person name="Li N."/>
            <person name="Qian L."/>
            <person name="Zhang G."/>
            <person name="Li Y."/>
            <person name="Yang H."/>
            <person name="Liu X."/>
            <person name="Wang J."/>
            <person name="Yin Y."/>
            <person name="Wang J."/>
        </authorList>
    </citation>
    <scope>NUCLEOTIDE SEQUENCE [LARGE SCALE GENOMIC DNA]</scope>
    <source>
        <strain evidence="8">05x7-T-G4-1.051#20</strain>
    </source>
</reference>
<dbReference type="PROSITE" id="PS50262">
    <property type="entry name" value="G_PROTEIN_RECEP_F1_2"/>
    <property type="match status" value="2"/>
</dbReference>
<keyword evidence="4" id="KW-1133">Transmembrane helix</keyword>
<feature type="domain" description="G-protein coupled receptors family 1 profile" evidence="7">
    <location>
        <begin position="225"/>
        <end position="466"/>
    </location>
</feature>
<dbReference type="GO" id="GO:0004930">
    <property type="term" value="F:G protein-coupled receptor activity"/>
    <property type="evidence" value="ECO:0007669"/>
    <property type="project" value="InterPro"/>
</dbReference>
<dbReference type="EMBL" id="JH816516">
    <property type="protein sequence ID" value="EKC24624.1"/>
    <property type="molecule type" value="Genomic_DNA"/>
</dbReference>
<dbReference type="CDD" id="cd00637">
    <property type="entry name" value="7tm_classA_rhodopsin-like"/>
    <property type="match status" value="1"/>
</dbReference>
<dbReference type="InterPro" id="IPR000276">
    <property type="entry name" value="GPCR_Rhodpsn"/>
</dbReference>
<evidence type="ECO:0000256" key="6">
    <source>
        <dbReference type="ARBA" id="ARBA00023170"/>
    </source>
</evidence>
<sequence length="512" mass="57811">MVSVVRYKLISRPFKTYVGLDCRRVVQYSIVCWGLSVIASIGYGLKVLTISHVKNHESDVIEIAFVVYLFSITIVPLLTIHILKIRKLRKALVVNKRQEVRMHTMMAVISTTTVACIVPIAGLQVNKALGDATQAPAPEELFIQGQLSQICLALNHALHPILYFMLSETTAIQEYVTIPVGFRRLMPPQEGSGTFRKIPFSHDWRTAFDSATAVGILLALVSLAGNILTVIQIRTHRLLHTPTYTAILCLAVSDAVAVVFRFVKFRAKYLYALIFQCIDSNASVFDAFVAIFAFTSLNSSYFHLVMLKALRYYIIACPLKSYSIVTSNKVVRYSVLCWTSSAFIGAVYGIKAALSVGYIGEGMTERTSLIIEVGCVFYFLAITLIPFLTLHVMKIRKMHTYITMHHRQERMMHTMMVGICVTTVVCLIVVVAFCVYVFIDGVEPFYLSNVAQMLFFVNHAFHPIFYFLFSEISRYNRCRRRGSAPFDSSTDCVSSFSNTMRLRTFHREESLT</sequence>
<proteinExistence type="predicted"/>
<evidence type="ECO:0000256" key="3">
    <source>
        <dbReference type="ARBA" id="ARBA00022692"/>
    </source>
</evidence>
<comment type="subcellular location">
    <subcellularLocation>
        <location evidence="1">Cell membrane</location>
        <topology evidence="1">Multi-pass membrane protein</topology>
    </subcellularLocation>
</comment>
<dbReference type="HOGENOM" id="CLU_532372_0_0_1"/>
<evidence type="ECO:0000256" key="1">
    <source>
        <dbReference type="ARBA" id="ARBA00004651"/>
    </source>
</evidence>
<evidence type="ECO:0000313" key="8">
    <source>
        <dbReference type="EMBL" id="EKC24624.1"/>
    </source>
</evidence>
<protein>
    <submittedName>
        <fullName evidence="8">Adenosine receptor A2b</fullName>
    </submittedName>
</protein>
<name>K1PZX8_MAGGI</name>
<dbReference type="PANTHER" id="PTHR24241:SF76">
    <property type="entry name" value="NEUROPEPTIDE SIFAMIDE RECEPTOR"/>
    <property type="match status" value="1"/>
</dbReference>
<dbReference type="PANTHER" id="PTHR24241">
    <property type="entry name" value="NEUROPEPTIDE RECEPTOR-RELATED G-PROTEIN COUPLED RECEPTOR"/>
    <property type="match status" value="1"/>
</dbReference>
<dbReference type="GO" id="GO:0032870">
    <property type="term" value="P:cellular response to hormone stimulus"/>
    <property type="evidence" value="ECO:0007669"/>
    <property type="project" value="TreeGrafter"/>
</dbReference>
<gene>
    <name evidence="8" type="ORF">CGI_10004244</name>
</gene>
<dbReference type="GO" id="GO:0005886">
    <property type="term" value="C:plasma membrane"/>
    <property type="evidence" value="ECO:0007669"/>
    <property type="project" value="UniProtKB-SubCell"/>
</dbReference>
<dbReference type="AlphaFoldDB" id="K1PZX8"/>
<evidence type="ECO:0000256" key="5">
    <source>
        <dbReference type="ARBA" id="ARBA00023136"/>
    </source>
</evidence>
<organism evidence="8">
    <name type="scientific">Magallana gigas</name>
    <name type="common">Pacific oyster</name>
    <name type="synonym">Crassostrea gigas</name>
    <dbReference type="NCBI Taxonomy" id="29159"/>
    <lineage>
        <taxon>Eukaryota</taxon>
        <taxon>Metazoa</taxon>
        <taxon>Spiralia</taxon>
        <taxon>Lophotrochozoa</taxon>
        <taxon>Mollusca</taxon>
        <taxon>Bivalvia</taxon>
        <taxon>Autobranchia</taxon>
        <taxon>Pteriomorphia</taxon>
        <taxon>Ostreida</taxon>
        <taxon>Ostreoidea</taxon>
        <taxon>Ostreidae</taxon>
        <taxon>Magallana</taxon>
    </lineage>
</organism>
<dbReference type="PRINTS" id="PR00237">
    <property type="entry name" value="GPCRRHODOPSN"/>
</dbReference>
<dbReference type="Gene3D" id="1.20.1070.10">
    <property type="entry name" value="Rhodopsin 7-helix transmembrane proteins"/>
    <property type="match status" value="2"/>
</dbReference>
<evidence type="ECO:0000256" key="4">
    <source>
        <dbReference type="ARBA" id="ARBA00022989"/>
    </source>
</evidence>
<keyword evidence="5" id="KW-0472">Membrane</keyword>
<dbReference type="SUPFAM" id="SSF81321">
    <property type="entry name" value="Family A G protein-coupled receptor-like"/>
    <property type="match status" value="2"/>
</dbReference>
<keyword evidence="2" id="KW-1003">Cell membrane</keyword>
<evidence type="ECO:0000256" key="2">
    <source>
        <dbReference type="ARBA" id="ARBA00022475"/>
    </source>
</evidence>
<dbReference type="InterPro" id="IPR017452">
    <property type="entry name" value="GPCR_Rhodpsn_7TM"/>
</dbReference>
<dbReference type="InParanoid" id="K1PZX8"/>
<evidence type="ECO:0000259" key="7">
    <source>
        <dbReference type="PROSITE" id="PS50262"/>
    </source>
</evidence>